<reference evidence="1 2" key="1">
    <citation type="journal article" date="2014" name="Int. J. Syst. Evol. Microbiol.">
        <title>Complete genome sequence of Corynebacterium casei LMG S-19264T (=DSM 44701T), isolated from a smear-ripened cheese.</title>
        <authorList>
            <consortium name="US DOE Joint Genome Institute (JGI-PGF)"/>
            <person name="Walter F."/>
            <person name="Albersmeier A."/>
            <person name="Kalinowski J."/>
            <person name="Ruckert C."/>
        </authorList>
    </citation>
    <scope>NUCLEOTIDE SEQUENCE [LARGE SCALE GENOMIC DNA]</scope>
    <source>
        <strain evidence="1 2">IBRC-M 10912</strain>
    </source>
</reference>
<dbReference type="AlphaFoldDB" id="A0ABD5NXS6"/>
<dbReference type="RefSeq" id="WP_246971981.1">
    <property type="nucleotide sequence ID" value="NZ_CP095397.1"/>
</dbReference>
<evidence type="ECO:0000313" key="2">
    <source>
        <dbReference type="Proteomes" id="UP001595821"/>
    </source>
</evidence>
<proteinExistence type="predicted"/>
<comment type="caution">
    <text evidence="1">The sequence shown here is derived from an EMBL/GenBank/DDBJ whole genome shotgun (WGS) entry which is preliminary data.</text>
</comment>
<sequence length="101" mass="11427">MSESTYVQTELSDEEYRHFKSLAQERGLSLTAALHEAAEVWMEQQDQVDPDDPLFAILDQLDQEPVPETPRTNAATEDDLVEEWRGDTAGIRFSGTPDSEE</sequence>
<name>A0ABD5NXS6_9EURY</name>
<accession>A0ABD5NXS6</accession>
<gene>
    <name evidence="1" type="ORF">ACFOZ7_07825</name>
</gene>
<dbReference type="GeneID" id="71852729"/>
<organism evidence="1 2">
    <name type="scientific">Natribaculum luteum</name>
    <dbReference type="NCBI Taxonomy" id="1586232"/>
    <lineage>
        <taxon>Archaea</taxon>
        <taxon>Methanobacteriati</taxon>
        <taxon>Methanobacteriota</taxon>
        <taxon>Stenosarchaea group</taxon>
        <taxon>Halobacteria</taxon>
        <taxon>Halobacteriales</taxon>
        <taxon>Natrialbaceae</taxon>
        <taxon>Natribaculum</taxon>
    </lineage>
</organism>
<protein>
    <recommendedName>
        <fullName evidence="3">Ribbon-helix-helix protein, CopG family</fullName>
    </recommendedName>
</protein>
<evidence type="ECO:0000313" key="1">
    <source>
        <dbReference type="EMBL" id="MFC4246906.1"/>
    </source>
</evidence>
<dbReference type="EMBL" id="JBHSDJ010000020">
    <property type="protein sequence ID" value="MFC4246906.1"/>
    <property type="molecule type" value="Genomic_DNA"/>
</dbReference>
<evidence type="ECO:0008006" key="3">
    <source>
        <dbReference type="Google" id="ProtNLM"/>
    </source>
</evidence>
<dbReference type="Proteomes" id="UP001595821">
    <property type="component" value="Unassembled WGS sequence"/>
</dbReference>